<evidence type="ECO:0000256" key="9">
    <source>
        <dbReference type="SAM" id="MobiDB-lite"/>
    </source>
</evidence>
<sequence length="415" mass="46258">MDLAEIGNLGGALDVADEPLIEEDESAIGPAKVDDLAQLRLNPDLQRHIQTISEHISTGRSSNQSDEEREQETQLLVQSNSFFEKISFEISCIHKQIVRLYSKKFADLDSILTNPVDYATIVQLIQNRTDTNFEFPKQFSGQIQMSIKMAASLHLNRELLSQEDLTEILKGCDSIIELDQKRSLIGQFVENRIQAQAPNLCALLGPRSAAQLVNAAGGLESLARTPACNILHIGTNKQITPGANQSRTVIHSGIVFLSPPVRKASEAYKLQTARALGGRVALCARIDYGGDDPNGQHGADFKDEIEEKIRKWEEPPPEQLEKPRPLPPPPSQRKRRGGKRKQKWKEKYGLTAIHQQQNKMAFGKEEQGYGEEERGLGMLVNADPGRMKVQSRATDHRLNKSANKRFGFDKKPGTK</sequence>
<feature type="compositionally biased region" description="Basic residues" evidence="9">
    <location>
        <begin position="332"/>
        <end position="344"/>
    </location>
</feature>
<evidence type="ECO:0000256" key="7">
    <source>
        <dbReference type="ARBA" id="ARBA00023242"/>
    </source>
</evidence>
<feature type="compositionally biased region" description="Basic and acidic residues" evidence="9">
    <location>
        <begin position="313"/>
        <end position="324"/>
    </location>
</feature>
<dbReference type="InterPro" id="IPR002687">
    <property type="entry name" value="Nop_dom"/>
</dbReference>
<evidence type="ECO:0000256" key="2">
    <source>
        <dbReference type="ARBA" id="ARBA00005572"/>
    </source>
</evidence>
<dbReference type="InterPro" id="IPR036070">
    <property type="entry name" value="Nop_dom_sf"/>
</dbReference>
<dbReference type="Pfam" id="PF09785">
    <property type="entry name" value="Prp31_C"/>
    <property type="match status" value="1"/>
</dbReference>
<dbReference type="SMART" id="SM00931">
    <property type="entry name" value="NOSIC"/>
    <property type="match status" value="1"/>
</dbReference>
<proteinExistence type="inferred from homology"/>
<evidence type="ECO:0000256" key="4">
    <source>
        <dbReference type="ARBA" id="ARBA00022728"/>
    </source>
</evidence>
<evidence type="ECO:0000256" key="1">
    <source>
        <dbReference type="ARBA" id="ARBA00004123"/>
    </source>
</evidence>
<dbReference type="Proteomes" id="UP001281761">
    <property type="component" value="Unassembled WGS sequence"/>
</dbReference>
<dbReference type="EMBL" id="JARBJD010000087">
    <property type="protein sequence ID" value="KAK2953718.1"/>
    <property type="molecule type" value="Genomic_DNA"/>
</dbReference>
<dbReference type="PANTHER" id="PTHR13904">
    <property type="entry name" value="PRE-MRNA SPLICING FACTOR PRP31"/>
    <property type="match status" value="1"/>
</dbReference>
<feature type="region of interest" description="Disordered" evidence="9">
    <location>
        <begin position="390"/>
        <end position="415"/>
    </location>
</feature>
<dbReference type="Gene3D" id="1.10.287.4070">
    <property type="match status" value="1"/>
</dbReference>
<comment type="subcellular location">
    <subcellularLocation>
        <location evidence="1">Nucleus</location>
    </subcellularLocation>
</comment>
<gene>
    <name evidence="11" type="ORF">BLNAU_11275</name>
</gene>
<organism evidence="11 12">
    <name type="scientific">Blattamonas nauphoetae</name>
    <dbReference type="NCBI Taxonomy" id="2049346"/>
    <lineage>
        <taxon>Eukaryota</taxon>
        <taxon>Metamonada</taxon>
        <taxon>Preaxostyla</taxon>
        <taxon>Oxymonadida</taxon>
        <taxon>Blattamonas</taxon>
    </lineage>
</organism>
<protein>
    <submittedName>
        <fullName evidence="11">U4/U6 small nuclear ribonucleoprotein Prp31</fullName>
    </submittedName>
</protein>
<feature type="region of interest" description="Disordered" evidence="9">
    <location>
        <begin position="313"/>
        <end position="370"/>
    </location>
</feature>
<evidence type="ECO:0000256" key="5">
    <source>
        <dbReference type="ARBA" id="ARBA00022884"/>
    </source>
</evidence>
<keyword evidence="3" id="KW-0507">mRNA processing</keyword>
<keyword evidence="8 11" id="KW-0687">Ribonucleoprotein</keyword>
<dbReference type="InterPro" id="IPR019175">
    <property type="entry name" value="Prp31_C"/>
</dbReference>
<dbReference type="Gene3D" id="1.10.246.90">
    <property type="entry name" value="Nop domain"/>
    <property type="match status" value="1"/>
</dbReference>
<keyword evidence="6" id="KW-0508">mRNA splicing</keyword>
<dbReference type="PROSITE" id="PS51358">
    <property type="entry name" value="NOP"/>
    <property type="match status" value="1"/>
</dbReference>
<dbReference type="Pfam" id="PF01798">
    <property type="entry name" value="Nop"/>
    <property type="match status" value="1"/>
</dbReference>
<comment type="similarity">
    <text evidence="2">Belongs to the PRP31 family.</text>
</comment>
<keyword evidence="4" id="KW-0747">Spliceosome</keyword>
<keyword evidence="7" id="KW-0539">Nucleus</keyword>
<name>A0ABQ9XQT6_9EUKA</name>
<dbReference type="GO" id="GO:1990904">
    <property type="term" value="C:ribonucleoprotein complex"/>
    <property type="evidence" value="ECO:0007669"/>
    <property type="project" value="UniProtKB-KW"/>
</dbReference>
<feature type="compositionally biased region" description="Basic and acidic residues" evidence="9">
    <location>
        <begin position="406"/>
        <end position="415"/>
    </location>
</feature>
<evidence type="ECO:0000259" key="10">
    <source>
        <dbReference type="PROSITE" id="PS51358"/>
    </source>
</evidence>
<evidence type="ECO:0000313" key="11">
    <source>
        <dbReference type="EMBL" id="KAK2953718.1"/>
    </source>
</evidence>
<evidence type="ECO:0000256" key="8">
    <source>
        <dbReference type="ARBA" id="ARBA00023274"/>
    </source>
</evidence>
<dbReference type="InterPro" id="IPR027105">
    <property type="entry name" value="Prp31"/>
</dbReference>
<dbReference type="PANTHER" id="PTHR13904:SF0">
    <property type="entry name" value="U4_U6 SMALL NUCLEAR RIBONUCLEOPROTEIN PRP31"/>
    <property type="match status" value="1"/>
</dbReference>
<comment type="caution">
    <text evidence="11">The sequence shown here is derived from an EMBL/GenBank/DDBJ whole genome shotgun (WGS) entry which is preliminary data.</text>
</comment>
<reference evidence="11 12" key="1">
    <citation type="journal article" date="2022" name="bioRxiv">
        <title>Genomics of Preaxostyla Flagellates Illuminates Evolutionary Transitions and the Path Towards Mitochondrial Loss.</title>
        <authorList>
            <person name="Novak L.V.F."/>
            <person name="Treitli S.C."/>
            <person name="Pyrih J."/>
            <person name="Halakuc P."/>
            <person name="Pipaliya S.V."/>
            <person name="Vacek V."/>
            <person name="Brzon O."/>
            <person name="Soukal P."/>
            <person name="Eme L."/>
            <person name="Dacks J.B."/>
            <person name="Karnkowska A."/>
            <person name="Elias M."/>
            <person name="Hampl V."/>
        </authorList>
    </citation>
    <scope>NUCLEOTIDE SEQUENCE [LARGE SCALE GENOMIC DNA]</scope>
    <source>
        <strain evidence="11">NAU3</strain>
        <tissue evidence="11">Gut</tissue>
    </source>
</reference>
<keyword evidence="12" id="KW-1185">Reference proteome</keyword>
<dbReference type="InterPro" id="IPR042239">
    <property type="entry name" value="Nop_C"/>
</dbReference>
<accession>A0ABQ9XQT6</accession>
<evidence type="ECO:0000256" key="3">
    <source>
        <dbReference type="ARBA" id="ARBA00022664"/>
    </source>
</evidence>
<evidence type="ECO:0000313" key="12">
    <source>
        <dbReference type="Proteomes" id="UP001281761"/>
    </source>
</evidence>
<keyword evidence="5" id="KW-0694">RNA-binding</keyword>
<dbReference type="SUPFAM" id="SSF89124">
    <property type="entry name" value="Nop domain"/>
    <property type="match status" value="1"/>
</dbReference>
<dbReference type="InterPro" id="IPR012976">
    <property type="entry name" value="NOSIC"/>
</dbReference>
<evidence type="ECO:0000256" key="6">
    <source>
        <dbReference type="ARBA" id="ARBA00023187"/>
    </source>
</evidence>
<feature type="domain" description="Nop" evidence="10">
    <location>
        <begin position="196"/>
        <end position="314"/>
    </location>
</feature>